<dbReference type="PROSITE" id="PS00893">
    <property type="entry name" value="NUDIX_BOX"/>
    <property type="match status" value="1"/>
</dbReference>
<dbReference type="EMBL" id="JAAOIW010000020">
    <property type="protein sequence ID" value="NHN34617.1"/>
    <property type="molecule type" value="Genomic_DNA"/>
</dbReference>
<comment type="caution">
    <text evidence="5">The sequence shown here is derived from an EMBL/GenBank/DDBJ whole genome shotgun (WGS) entry which is preliminary data.</text>
</comment>
<dbReference type="Pfam" id="PF00293">
    <property type="entry name" value="NUDIX"/>
    <property type="match status" value="1"/>
</dbReference>
<dbReference type="Proteomes" id="UP001165962">
    <property type="component" value="Unassembled WGS sequence"/>
</dbReference>
<gene>
    <name evidence="5" type="ORF">G9U52_33065</name>
</gene>
<keyword evidence="2 3" id="KW-0378">Hydrolase</keyword>
<name>A0ABX0JI36_9BACL</name>
<dbReference type="CDD" id="cd02883">
    <property type="entry name" value="NUDIX_Hydrolase"/>
    <property type="match status" value="1"/>
</dbReference>
<evidence type="ECO:0000256" key="1">
    <source>
        <dbReference type="ARBA" id="ARBA00001946"/>
    </source>
</evidence>
<dbReference type="PROSITE" id="PS51462">
    <property type="entry name" value="NUDIX"/>
    <property type="match status" value="1"/>
</dbReference>
<organism evidence="5 6">
    <name type="scientific">Paenibacillus agricola</name>
    <dbReference type="NCBI Taxonomy" id="2716264"/>
    <lineage>
        <taxon>Bacteria</taxon>
        <taxon>Bacillati</taxon>
        <taxon>Bacillota</taxon>
        <taxon>Bacilli</taxon>
        <taxon>Bacillales</taxon>
        <taxon>Paenibacillaceae</taxon>
        <taxon>Paenibacillus</taxon>
    </lineage>
</organism>
<dbReference type="PANTHER" id="PTHR43046:SF14">
    <property type="entry name" value="MUTT_NUDIX FAMILY PROTEIN"/>
    <property type="match status" value="1"/>
</dbReference>
<dbReference type="PRINTS" id="PR00502">
    <property type="entry name" value="NUDIXFAMILY"/>
</dbReference>
<dbReference type="InterPro" id="IPR020084">
    <property type="entry name" value="NUDIX_hydrolase_CS"/>
</dbReference>
<accession>A0ABX0JI36</accession>
<evidence type="ECO:0000256" key="2">
    <source>
        <dbReference type="ARBA" id="ARBA00022801"/>
    </source>
</evidence>
<evidence type="ECO:0000259" key="4">
    <source>
        <dbReference type="PROSITE" id="PS51462"/>
    </source>
</evidence>
<protein>
    <submittedName>
        <fullName evidence="5">NUDIX domain-containing protein</fullName>
    </submittedName>
</protein>
<keyword evidence="6" id="KW-1185">Reference proteome</keyword>
<evidence type="ECO:0000313" key="6">
    <source>
        <dbReference type="Proteomes" id="UP001165962"/>
    </source>
</evidence>
<feature type="domain" description="Nudix hydrolase" evidence="4">
    <location>
        <begin position="24"/>
        <end position="157"/>
    </location>
</feature>
<dbReference type="PANTHER" id="PTHR43046">
    <property type="entry name" value="GDP-MANNOSE MANNOSYL HYDROLASE"/>
    <property type="match status" value="1"/>
</dbReference>
<dbReference type="Gene3D" id="3.90.79.10">
    <property type="entry name" value="Nucleoside Triphosphate Pyrophosphohydrolase"/>
    <property type="match status" value="1"/>
</dbReference>
<evidence type="ECO:0000256" key="3">
    <source>
        <dbReference type="RuleBase" id="RU003476"/>
    </source>
</evidence>
<dbReference type="InterPro" id="IPR015797">
    <property type="entry name" value="NUDIX_hydrolase-like_dom_sf"/>
</dbReference>
<comment type="cofactor">
    <cofactor evidence="1">
        <name>Mg(2+)</name>
        <dbReference type="ChEBI" id="CHEBI:18420"/>
    </cofactor>
</comment>
<sequence>MRLISRITDHDFLGGDPIFIDHVSRQASRGVLVDNEFNVAMMFMSQLNLYKLPGGGIEEGEDKQEAFLREIKEETGFDSEILHELGYIEEHKNRNQFMQLSYCFIARVLGHSADTMLTESEIELGMQVRWMHLREAIREMEHSAQRCDDHSTKFMILRDRILLEEASKRLDVGEQNSKEAMYGKYKRL</sequence>
<proteinExistence type="inferred from homology"/>
<evidence type="ECO:0000313" key="5">
    <source>
        <dbReference type="EMBL" id="NHN34617.1"/>
    </source>
</evidence>
<comment type="similarity">
    <text evidence="3">Belongs to the Nudix hydrolase family.</text>
</comment>
<reference evidence="5" key="1">
    <citation type="submission" date="2020-03" db="EMBL/GenBank/DDBJ databases">
        <title>Draft sequencing of Paenibacilllus sp. S3N08.</title>
        <authorList>
            <person name="Kim D.-U."/>
        </authorList>
    </citation>
    <scope>NUCLEOTIDE SEQUENCE</scope>
    <source>
        <strain evidence="5">S3N08</strain>
    </source>
</reference>
<dbReference type="InterPro" id="IPR000086">
    <property type="entry name" value="NUDIX_hydrolase_dom"/>
</dbReference>
<dbReference type="SUPFAM" id="SSF55811">
    <property type="entry name" value="Nudix"/>
    <property type="match status" value="1"/>
</dbReference>
<dbReference type="InterPro" id="IPR020476">
    <property type="entry name" value="Nudix_hydrolase"/>
</dbReference>